<evidence type="ECO:0000256" key="1">
    <source>
        <dbReference type="SAM" id="Phobius"/>
    </source>
</evidence>
<name>A0ABU5E2T0_9PROT</name>
<evidence type="ECO:0000313" key="2">
    <source>
        <dbReference type="EMBL" id="MDY0873885.1"/>
    </source>
</evidence>
<keyword evidence="3" id="KW-1185">Reference proteome</keyword>
<feature type="transmembrane region" description="Helical" evidence="1">
    <location>
        <begin position="13"/>
        <end position="31"/>
    </location>
</feature>
<dbReference type="RefSeq" id="WP_320502356.1">
    <property type="nucleotide sequence ID" value="NZ_JAXCLX010000003.1"/>
</dbReference>
<keyword evidence="1" id="KW-0472">Membrane</keyword>
<organism evidence="2 3">
    <name type="scientific">Dongia rigui</name>
    <dbReference type="NCBI Taxonomy" id="940149"/>
    <lineage>
        <taxon>Bacteria</taxon>
        <taxon>Pseudomonadati</taxon>
        <taxon>Pseudomonadota</taxon>
        <taxon>Alphaproteobacteria</taxon>
        <taxon>Rhodospirillales</taxon>
        <taxon>Dongiaceae</taxon>
        <taxon>Dongia</taxon>
    </lineage>
</organism>
<sequence length="65" mass="7521">MLDFLQFRGPWDLIQAGAWLVSILLLLWMIWDAIRVSQQYSEDILTSSQEGVDELAMQQDGHKRG</sequence>
<keyword evidence="1" id="KW-1133">Transmembrane helix</keyword>
<accession>A0ABU5E2T0</accession>
<gene>
    <name evidence="2" type="ORF">SMD31_18235</name>
</gene>
<dbReference type="Proteomes" id="UP001271769">
    <property type="component" value="Unassembled WGS sequence"/>
</dbReference>
<comment type="caution">
    <text evidence="2">The sequence shown here is derived from an EMBL/GenBank/DDBJ whole genome shotgun (WGS) entry which is preliminary data.</text>
</comment>
<evidence type="ECO:0000313" key="3">
    <source>
        <dbReference type="Proteomes" id="UP001271769"/>
    </source>
</evidence>
<dbReference type="EMBL" id="JAXCLX010000003">
    <property type="protein sequence ID" value="MDY0873885.1"/>
    <property type="molecule type" value="Genomic_DNA"/>
</dbReference>
<protein>
    <submittedName>
        <fullName evidence="2">Uncharacterized protein</fullName>
    </submittedName>
</protein>
<reference evidence="2 3" key="1">
    <citation type="journal article" date="2013" name="Antonie Van Leeuwenhoek">
        <title>Dongia rigui sp. nov., isolated from freshwater of a large wetland in Korea.</title>
        <authorList>
            <person name="Baik K.S."/>
            <person name="Hwang Y.M."/>
            <person name="Choi J.S."/>
            <person name="Kwon J."/>
            <person name="Seong C.N."/>
        </authorList>
    </citation>
    <scope>NUCLEOTIDE SEQUENCE [LARGE SCALE GENOMIC DNA]</scope>
    <source>
        <strain evidence="2 3">04SU4-P</strain>
    </source>
</reference>
<keyword evidence="1" id="KW-0812">Transmembrane</keyword>
<proteinExistence type="predicted"/>